<dbReference type="AlphaFoldDB" id="X6LGF7"/>
<keyword evidence="2" id="KW-1185">Reference proteome</keyword>
<evidence type="ECO:0000313" key="1">
    <source>
        <dbReference type="EMBL" id="ETO00426.1"/>
    </source>
</evidence>
<reference evidence="1 2" key="1">
    <citation type="journal article" date="2013" name="Curr. Biol.">
        <title>The Genome of the Foraminiferan Reticulomyxa filosa.</title>
        <authorList>
            <person name="Glockner G."/>
            <person name="Hulsmann N."/>
            <person name="Schleicher M."/>
            <person name="Noegel A.A."/>
            <person name="Eichinger L."/>
            <person name="Gallinger C."/>
            <person name="Pawlowski J."/>
            <person name="Sierra R."/>
            <person name="Euteneuer U."/>
            <person name="Pillet L."/>
            <person name="Moustafa A."/>
            <person name="Platzer M."/>
            <person name="Groth M."/>
            <person name="Szafranski K."/>
            <person name="Schliwa M."/>
        </authorList>
    </citation>
    <scope>NUCLEOTIDE SEQUENCE [LARGE SCALE GENOMIC DNA]</scope>
</reference>
<protein>
    <submittedName>
        <fullName evidence="1">Uncharacterized protein</fullName>
    </submittedName>
</protein>
<dbReference type="Proteomes" id="UP000023152">
    <property type="component" value="Unassembled WGS sequence"/>
</dbReference>
<proteinExistence type="predicted"/>
<feature type="non-terminal residue" evidence="1">
    <location>
        <position position="1"/>
    </location>
</feature>
<feature type="non-terminal residue" evidence="1">
    <location>
        <position position="363"/>
    </location>
</feature>
<accession>X6LGF7</accession>
<dbReference type="EMBL" id="ASPP01041090">
    <property type="protein sequence ID" value="ETO00426.1"/>
    <property type="molecule type" value="Genomic_DNA"/>
</dbReference>
<comment type="caution">
    <text evidence="1">The sequence shown here is derived from an EMBL/GenBank/DDBJ whole genome shotgun (WGS) entry which is preliminary data.</text>
</comment>
<sequence length="363" mass="43351">LNPTTIHKRSCYLFLYVKIPSEELTVSILEQLLKSEASRSHWIKLLADSEITVDSVLYKLLKEYFKKWLDRNESEEGEHSHNEQPFHSRVIELASSSTFQNAKLYHSDFMTILDKRECELYLNNGKWTSDEIKIIYDCGDTKSDLWEKILRKMNDIPSMEELNKDNMESASKKLCQNLDYCLNCQLWFELENPMQTQLLDFFNKMWVHLIENKALLPICVYKYLIKHLKAIQGLSSTRSTALDEVIKEYEQFSNLINTFKQAYDCYLIEEYLSEQLKTLKKESDHWEMQGFLNVKDRYAQEIKLLEEHEQSMKVALSRRESLIFHNIWQNYKIEHESSKDQQHLPILNKIFQDSNQKWENFKQ</sequence>
<gene>
    <name evidence="1" type="ORF">RFI_37018</name>
</gene>
<name>X6LGF7_RETFI</name>
<organism evidence="1 2">
    <name type="scientific">Reticulomyxa filosa</name>
    <dbReference type="NCBI Taxonomy" id="46433"/>
    <lineage>
        <taxon>Eukaryota</taxon>
        <taxon>Sar</taxon>
        <taxon>Rhizaria</taxon>
        <taxon>Retaria</taxon>
        <taxon>Foraminifera</taxon>
        <taxon>Monothalamids</taxon>
        <taxon>Reticulomyxidae</taxon>
        <taxon>Reticulomyxa</taxon>
    </lineage>
</organism>
<evidence type="ECO:0000313" key="2">
    <source>
        <dbReference type="Proteomes" id="UP000023152"/>
    </source>
</evidence>